<protein>
    <submittedName>
        <fullName evidence="1">Uncharacterized protein</fullName>
    </submittedName>
</protein>
<dbReference type="InterPro" id="IPR008979">
    <property type="entry name" value="Galactose-bd-like_sf"/>
</dbReference>
<dbReference type="AlphaFoldDB" id="K1QN53"/>
<dbReference type="SUPFAM" id="SSF49785">
    <property type="entry name" value="Galactose-binding domain-like"/>
    <property type="match status" value="1"/>
</dbReference>
<evidence type="ECO:0000313" key="1">
    <source>
        <dbReference type="EMBL" id="EKC23001.1"/>
    </source>
</evidence>
<accession>K1QN53</accession>
<dbReference type="EMBL" id="JH818537">
    <property type="protein sequence ID" value="EKC23001.1"/>
    <property type="molecule type" value="Genomic_DNA"/>
</dbReference>
<dbReference type="Gene3D" id="2.60.120.260">
    <property type="entry name" value="Galactose-binding domain-like"/>
    <property type="match status" value="1"/>
</dbReference>
<organism evidence="1">
    <name type="scientific">Magallana gigas</name>
    <name type="common">Pacific oyster</name>
    <name type="synonym">Crassostrea gigas</name>
    <dbReference type="NCBI Taxonomy" id="29159"/>
    <lineage>
        <taxon>Eukaryota</taxon>
        <taxon>Metazoa</taxon>
        <taxon>Spiralia</taxon>
        <taxon>Lophotrochozoa</taxon>
        <taxon>Mollusca</taxon>
        <taxon>Bivalvia</taxon>
        <taxon>Autobranchia</taxon>
        <taxon>Pteriomorphia</taxon>
        <taxon>Ostreida</taxon>
        <taxon>Ostreoidea</taxon>
        <taxon>Ostreidae</taxon>
        <taxon>Magallana</taxon>
    </lineage>
</organism>
<dbReference type="InParanoid" id="K1QN53"/>
<reference evidence="1" key="1">
    <citation type="journal article" date="2012" name="Nature">
        <title>The oyster genome reveals stress adaptation and complexity of shell formation.</title>
        <authorList>
            <person name="Zhang G."/>
            <person name="Fang X."/>
            <person name="Guo X."/>
            <person name="Li L."/>
            <person name="Luo R."/>
            <person name="Xu F."/>
            <person name="Yang P."/>
            <person name="Zhang L."/>
            <person name="Wang X."/>
            <person name="Qi H."/>
            <person name="Xiong Z."/>
            <person name="Que H."/>
            <person name="Xie Y."/>
            <person name="Holland P.W."/>
            <person name="Paps J."/>
            <person name="Zhu Y."/>
            <person name="Wu F."/>
            <person name="Chen Y."/>
            <person name="Wang J."/>
            <person name="Peng C."/>
            <person name="Meng J."/>
            <person name="Yang L."/>
            <person name="Liu J."/>
            <person name="Wen B."/>
            <person name="Zhang N."/>
            <person name="Huang Z."/>
            <person name="Zhu Q."/>
            <person name="Feng Y."/>
            <person name="Mount A."/>
            <person name="Hedgecock D."/>
            <person name="Xu Z."/>
            <person name="Liu Y."/>
            <person name="Domazet-Loso T."/>
            <person name="Du Y."/>
            <person name="Sun X."/>
            <person name="Zhang S."/>
            <person name="Liu B."/>
            <person name="Cheng P."/>
            <person name="Jiang X."/>
            <person name="Li J."/>
            <person name="Fan D."/>
            <person name="Wang W."/>
            <person name="Fu W."/>
            <person name="Wang T."/>
            <person name="Wang B."/>
            <person name="Zhang J."/>
            <person name="Peng Z."/>
            <person name="Li Y."/>
            <person name="Li N."/>
            <person name="Wang J."/>
            <person name="Chen M."/>
            <person name="He Y."/>
            <person name="Tan F."/>
            <person name="Song X."/>
            <person name="Zheng Q."/>
            <person name="Huang R."/>
            <person name="Yang H."/>
            <person name="Du X."/>
            <person name="Chen L."/>
            <person name="Yang M."/>
            <person name="Gaffney P.M."/>
            <person name="Wang S."/>
            <person name="Luo L."/>
            <person name="She Z."/>
            <person name="Ming Y."/>
            <person name="Huang W."/>
            <person name="Zhang S."/>
            <person name="Huang B."/>
            <person name="Zhang Y."/>
            <person name="Qu T."/>
            <person name="Ni P."/>
            <person name="Miao G."/>
            <person name="Wang J."/>
            <person name="Wang Q."/>
            <person name="Steinberg C.E."/>
            <person name="Wang H."/>
            <person name="Li N."/>
            <person name="Qian L."/>
            <person name="Zhang G."/>
            <person name="Li Y."/>
            <person name="Yang H."/>
            <person name="Liu X."/>
            <person name="Wang J."/>
            <person name="Yin Y."/>
            <person name="Wang J."/>
        </authorList>
    </citation>
    <scope>NUCLEOTIDE SEQUENCE [LARGE SCALE GENOMIC DNA]</scope>
    <source>
        <strain evidence="1">05x7-T-G4-1.051#20</strain>
    </source>
</reference>
<name>K1QN53_MAGGI</name>
<dbReference type="HOGENOM" id="CLU_043336_3_0_1"/>
<sequence>MENDTWDASNAVDGRKSDLSSSGGQCAISYVKQTATWWVNLTTIHSIHHITIFFLTNNKPWGPSINYLSMFFLGFSVYVSNTTDRLQETLCYKDDNFTLDTKPAVFTTTCAVHGQYVIYYNERLPGVTYPDDYSDGVATGLCEVEVYGECSVKL</sequence>
<proteinExistence type="predicted"/>
<gene>
    <name evidence="1" type="ORF">CGI_10000987</name>
</gene>